<evidence type="ECO:0000313" key="4">
    <source>
        <dbReference type="EMBL" id="KAJ4465007.1"/>
    </source>
</evidence>
<name>A0A9W8ZRT7_9AGAR</name>
<dbReference type="Pfam" id="PF06276">
    <property type="entry name" value="FhuF"/>
    <property type="match status" value="1"/>
</dbReference>
<evidence type="ECO:0000256" key="1">
    <source>
        <dbReference type="SAM" id="MobiDB-lite"/>
    </source>
</evidence>
<sequence length="768" mass="83998">MDPFTKAQFATSSRLVSCLVTESLSRALYYKFPLPTPPSPGGITGFCVLLSGSLSSQPPRSLNEPYILSSDVLAIVLLAHVPVFKHDGTDLRGQEIGLLDPMDMIRAAPLKVQADSGEAEGGVADSLSKSILSTLSSSSGWQFPTEQITLVSSPDPLVLWRDFASGFAGVEESTLIDIAEEFQSSVKWQQHSYLHPPKAPTFPSSPSIEWEQSIVEGHPTHPMHKTRMFLPPMRDITDDDTYDLYNPQLRFIALPKSSLHITYDFEELTEPLRRTAAQAAAAAASDQVQKFLTPTGEMSIPPSHLVIPIHELQIPHIEEKFPDALIYPEQFKLPLQAQQSIRSVILPSFSSPSSSSSHPSFSSPSGSSGPSVPLALKLSVGIKLTSAIRTISPASAFLGPRFSKHVIPRITAGNTKGTITGNGLDNGNATGEGTGNKQGKAIKAIDPSILTVAKELASVVSTHPDPDIAKFCAAIVREAHDVDYEANVGERLIVCTALVETGHSPSSSSSDPALLRILPLPTKQTKLTFLTSYTTLLFRAFLPPAIHHGVAFEAHPQNCLARFDVATGELLGFVIRDFGGIRVHEATLISSLTSSSSSNSESEDPNGNLTQFESEIALAGHSILAPSLEEVYTRLYHTLIHNHLQQLIRVLELHYDGTGWEVVRGCFGEVLGREEREGRGRGLWEAWMGSDKERRETVEGKCFMRMRMQGMYRFHLHGPFPNLLHYRGVGVEDDAIDSDDLNENGEEESWEDLREDEENEEDWIGGVC</sequence>
<protein>
    <submittedName>
        <fullName evidence="4">IucC family-domain-containing protein</fullName>
    </submittedName>
</protein>
<dbReference type="InterPro" id="IPR037455">
    <property type="entry name" value="LucA/IucC-like"/>
</dbReference>
<comment type="caution">
    <text evidence="4">The sequence shown here is derived from an EMBL/GenBank/DDBJ whole genome shotgun (WGS) entry which is preliminary data.</text>
</comment>
<dbReference type="Proteomes" id="UP001150238">
    <property type="component" value="Unassembled WGS sequence"/>
</dbReference>
<evidence type="ECO:0000313" key="5">
    <source>
        <dbReference type="Proteomes" id="UP001150238"/>
    </source>
</evidence>
<dbReference type="PANTHER" id="PTHR34384">
    <property type="entry name" value="L-2,3-DIAMINOPROPANOATE--CITRATE LIGASE"/>
    <property type="match status" value="1"/>
</dbReference>
<dbReference type="AlphaFoldDB" id="A0A9W8ZRT7"/>
<dbReference type="SMR" id="A0A9W8ZRT7"/>
<dbReference type="InterPro" id="IPR007310">
    <property type="entry name" value="Aerobactin_biosyn_IucA/IucC_N"/>
</dbReference>
<reference evidence="4" key="2">
    <citation type="journal article" date="2023" name="Proc. Natl. Acad. Sci. U.S.A.">
        <title>A global phylogenomic analysis of the shiitake genus Lentinula.</title>
        <authorList>
            <person name="Sierra-Patev S."/>
            <person name="Min B."/>
            <person name="Naranjo-Ortiz M."/>
            <person name="Looney B."/>
            <person name="Konkel Z."/>
            <person name="Slot J.C."/>
            <person name="Sakamoto Y."/>
            <person name="Steenwyk J.L."/>
            <person name="Rokas A."/>
            <person name="Carro J."/>
            <person name="Camarero S."/>
            <person name="Ferreira P."/>
            <person name="Molpeceres G."/>
            <person name="Ruiz-Duenas F.J."/>
            <person name="Serrano A."/>
            <person name="Henrissat B."/>
            <person name="Drula E."/>
            <person name="Hughes K.W."/>
            <person name="Mata J.L."/>
            <person name="Ishikawa N.K."/>
            <person name="Vargas-Isla R."/>
            <person name="Ushijima S."/>
            <person name="Smith C.A."/>
            <person name="Donoghue J."/>
            <person name="Ahrendt S."/>
            <person name="Andreopoulos W."/>
            <person name="He G."/>
            <person name="LaButti K."/>
            <person name="Lipzen A."/>
            <person name="Ng V."/>
            <person name="Riley R."/>
            <person name="Sandor L."/>
            <person name="Barry K."/>
            <person name="Martinez A.T."/>
            <person name="Xiao Y."/>
            <person name="Gibbons J.G."/>
            <person name="Terashima K."/>
            <person name="Grigoriev I.V."/>
            <person name="Hibbett D."/>
        </authorList>
    </citation>
    <scope>NUCLEOTIDE SEQUENCE</scope>
    <source>
        <strain evidence="4">Sp2 HRB7682 ss15</strain>
    </source>
</reference>
<dbReference type="Gene3D" id="1.10.510.40">
    <property type="match status" value="1"/>
</dbReference>
<accession>A0A9W8ZRT7</accession>
<proteinExistence type="predicted"/>
<dbReference type="Pfam" id="PF04183">
    <property type="entry name" value="IucA_IucC"/>
    <property type="match status" value="1"/>
</dbReference>
<dbReference type="GO" id="GO:0019290">
    <property type="term" value="P:siderophore biosynthetic process"/>
    <property type="evidence" value="ECO:0007669"/>
    <property type="project" value="InterPro"/>
</dbReference>
<reference evidence="4" key="1">
    <citation type="submission" date="2022-08" db="EMBL/GenBank/DDBJ databases">
        <authorList>
            <consortium name="DOE Joint Genome Institute"/>
            <person name="Min B."/>
            <person name="Riley R."/>
            <person name="Sierra-Patev S."/>
            <person name="Naranjo-Ortiz M."/>
            <person name="Looney B."/>
            <person name="Konkel Z."/>
            <person name="Slot J.C."/>
            <person name="Sakamoto Y."/>
            <person name="Steenwyk J.L."/>
            <person name="Rokas A."/>
            <person name="Carro J."/>
            <person name="Camarero S."/>
            <person name="Ferreira P."/>
            <person name="Molpeceres G."/>
            <person name="Ruiz-Duenas F.J."/>
            <person name="Serrano A."/>
            <person name="Henrissat B."/>
            <person name="Drula E."/>
            <person name="Hughes K.W."/>
            <person name="Mata J.L."/>
            <person name="Ishikawa N.K."/>
            <person name="Vargas-Isla R."/>
            <person name="Ushijima S."/>
            <person name="Smith C.A."/>
            <person name="Ahrendt S."/>
            <person name="Andreopoulos W."/>
            <person name="He G."/>
            <person name="Labutti K."/>
            <person name="Lipzen A."/>
            <person name="Ng V."/>
            <person name="Sandor L."/>
            <person name="Barry K."/>
            <person name="Martinez A.T."/>
            <person name="Xiao Y."/>
            <person name="Gibbons J.G."/>
            <person name="Terashima K."/>
            <person name="Hibbett D.S."/>
            <person name="Grigoriev I.V."/>
        </authorList>
    </citation>
    <scope>NUCLEOTIDE SEQUENCE</scope>
    <source>
        <strain evidence="4">Sp2 HRB7682 ss15</strain>
    </source>
</reference>
<feature type="domain" description="Aerobactin siderophore biosynthesis IucA/IucC-like C-terminal" evidence="3">
    <location>
        <begin position="529"/>
        <end position="709"/>
    </location>
</feature>
<feature type="region of interest" description="Disordered" evidence="1">
    <location>
        <begin position="735"/>
        <end position="768"/>
    </location>
</feature>
<organism evidence="4 5">
    <name type="scientific">Lentinula lateritia</name>
    <dbReference type="NCBI Taxonomy" id="40482"/>
    <lineage>
        <taxon>Eukaryota</taxon>
        <taxon>Fungi</taxon>
        <taxon>Dikarya</taxon>
        <taxon>Basidiomycota</taxon>
        <taxon>Agaricomycotina</taxon>
        <taxon>Agaricomycetes</taxon>
        <taxon>Agaricomycetidae</taxon>
        <taxon>Agaricales</taxon>
        <taxon>Marasmiineae</taxon>
        <taxon>Omphalotaceae</taxon>
        <taxon>Lentinula</taxon>
    </lineage>
</organism>
<dbReference type="InterPro" id="IPR022770">
    <property type="entry name" value="IucA/IucC-like_C"/>
</dbReference>
<dbReference type="GO" id="GO:0016881">
    <property type="term" value="F:acid-amino acid ligase activity"/>
    <property type="evidence" value="ECO:0007669"/>
    <property type="project" value="UniProtKB-ARBA"/>
</dbReference>
<evidence type="ECO:0000259" key="2">
    <source>
        <dbReference type="Pfam" id="PF04183"/>
    </source>
</evidence>
<gene>
    <name evidence="4" type="ORF">C8J55DRAFT_264111</name>
</gene>
<dbReference type="PANTHER" id="PTHR34384:SF5">
    <property type="entry name" value="L-2,3-DIAMINOPROPANOATE--CITRATE LIGASE"/>
    <property type="match status" value="1"/>
</dbReference>
<dbReference type="EMBL" id="JANVFS010000054">
    <property type="protein sequence ID" value="KAJ4465007.1"/>
    <property type="molecule type" value="Genomic_DNA"/>
</dbReference>
<evidence type="ECO:0000259" key="3">
    <source>
        <dbReference type="Pfam" id="PF06276"/>
    </source>
</evidence>
<feature type="domain" description="Aerobactin siderophore biosynthesis IucA/IucC N-terminal" evidence="2">
    <location>
        <begin position="208"/>
        <end position="405"/>
    </location>
</feature>